<comment type="caution">
    <text evidence="3">The sequence shown here is derived from an EMBL/GenBank/DDBJ whole genome shotgun (WGS) entry which is preliminary data.</text>
</comment>
<evidence type="ECO:0000313" key="4">
    <source>
        <dbReference type="Proteomes" id="UP001273166"/>
    </source>
</evidence>
<dbReference type="PANTHER" id="PTHR28242">
    <property type="entry name" value="PHOSPHORELAY INTERMEDIATE PROTEIN YPD1"/>
    <property type="match status" value="1"/>
</dbReference>
<dbReference type="AlphaFoldDB" id="A0AAJ0GR19"/>
<dbReference type="InterPro" id="IPR036641">
    <property type="entry name" value="HPT_dom_sf"/>
</dbReference>
<dbReference type="GO" id="GO:0005634">
    <property type="term" value="C:nucleus"/>
    <property type="evidence" value="ECO:0007669"/>
    <property type="project" value="TreeGrafter"/>
</dbReference>
<dbReference type="GO" id="GO:0009927">
    <property type="term" value="F:histidine phosphotransfer kinase activity"/>
    <property type="evidence" value="ECO:0007669"/>
    <property type="project" value="InterPro"/>
</dbReference>
<evidence type="ECO:0000256" key="1">
    <source>
        <dbReference type="PROSITE-ProRule" id="PRU00110"/>
    </source>
</evidence>
<dbReference type="Pfam" id="PF01627">
    <property type="entry name" value="Hpt"/>
    <property type="match status" value="1"/>
</dbReference>
<dbReference type="Proteomes" id="UP001273166">
    <property type="component" value="Unassembled WGS sequence"/>
</dbReference>
<sequence>MAGDSTGVCDVEWQAIPAANRRSLSQDSQDMENTPDFGDHVDDQIFSQILEMDEDQSDRDFSAPLVFGFFEQAHETFEKMQDALSANDLSTLSGLGHFLKGSAATLGFNKIRDSCQVIQQYGHKLNVDGTSEPDEKVCLKKISEALETVEVDTKELEKIMNGFFKKE</sequence>
<dbReference type="GO" id="GO:0005737">
    <property type="term" value="C:cytoplasm"/>
    <property type="evidence" value="ECO:0007669"/>
    <property type="project" value="TreeGrafter"/>
</dbReference>
<dbReference type="SUPFAM" id="SSF47226">
    <property type="entry name" value="Histidine-containing phosphotransfer domain, HPT domain"/>
    <property type="match status" value="1"/>
</dbReference>
<dbReference type="PROSITE" id="PS50894">
    <property type="entry name" value="HPT"/>
    <property type="match status" value="1"/>
</dbReference>
<protein>
    <submittedName>
        <fullName evidence="3">Signal transduction histidine kinase</fullName>
    </submittedName>
</protein>
<gene>
    <name evidence="3" type="ORF">B0T15DRAFT_495036</name>
</gene>
<dbReference type="EMBL" id="JAUDZG010000005">
    <property type="protein sequence ID" value="KAK3304582.1"/>
    <property type="molecule type" value="Genomic_DNA"/>
</dbReference>
<proteinExistence type="predicted"/>
<keyword evidence="1" id="KW-0597">Phosphoprotein</keyword>
<reference evidence="3" key="1">
    <citation type="journal article" date="2023" name="Mol. Phylogenet. Evol.">
        <title>Genome-scale phylogeny and comparative genomics of the fungal order Sordariales.</title>
        <authorList>
            <person name="Hensen N."/>
            <person name="Bonometti L."/>
            <person name="Westerberg I."/>
            <person name="Brannstrom I.O."/>
            <person name="Guillou S."/>
            <person name="Cros-Aarteil S."/>
            <person name="Calhoun S."/>
            <person name="Haridas S."/>
            <person name="Kuo A."/>
            <person name="Mondo S."/>
            <person name="Pangilinan J."/>
            <person name="Riley R."/>
            <person name="LaButti K."/>
            <person name="Andreopoulos B."/>
            <person name="Lipzen A."/>
            <person name="Chen C."/>
            <person name="Yan M."/>
            <person name="Daum C."/>
            <person name="Ng V."/>
            <person name="Clum A."/>
            <person name="Steindorff A."/>
            <person name="Ohm R.A."/>
            <person name="Martin F."/>
            <person name="Silar P."/>
            <person name="Natvig D.O."/>
            <person name="Lalanne C."/>
            <person name="Gautier V."/>
            <person name="Ament-Velasquez S.L."/>
            <person name="Kruys A."/>
            <person name="Hutchinson M.I."/>
            <person name="Powell A.J."/>
            <person name="Barry K."/>
            <person name="Miller A.N."/>
            <person name="Grigoriev I.V."/>
            <person name="Debuchy R."/>
            <person name="Gladieux P."/>
            <person name="Hiltunen Thoren M."/>
            <person name="Johannesson H."/>
        </authorList>
    </citation>
    <scope>NUCLEOTIDE SEQUENCE</scope>
    <source>
        <strain evidence="3">CBS 333.67</strain>
    </source>
</reference>
<reference evidence="3" key="2">
    <citation type="submission" date="2023-06" db="EMBL/GenBank/DDBJ databases">
        <authorList>
            <consortium name="Lawrence Berkeley National Laboratory"/>
            <person name="Mondo S.J."/>
            <person name="Hensen N."/>
            <person name="Bonometti L."/>
            <person name="Westerberg I."/>
            <person name="Brannstrom I.O."/>
            <person name="Guillou S."/>
            <person name="Cros-Aarteil S."/>
            <person name="Calhoun S."/>
            <person name="Haridas S."/>
            <person name="Kuo A."/>
            <person name="Pangilinan J."/>
            <person name="Riley R."/>
            <person name="Labutti K."/>
            <person name="Andreopoulos B."/>
            <person name="Lipzen A."/>
            <person name="Chen C."/>
            <person name="Yanf M."/>
            <person name="Daum C."/>
            <person name="Ng V."/>
            <person name="Clum A."/>
            <person name="Steindorff A."/>
            <person name="Ohm R."/>
            <person name="Martin F."/>
            <person name="Silar P."/>
            <person name="Natvig D."/>
            <person name="Lalanne C."/>
            <person name="Gautier V."/>
            <person name="Ament-Velasquez S.L."/>
            <person name="Kruys A."/>
            <person name="Hutchinson M.I."/>
            <person name="Powell A.J."/>
            <person name="Barry K."/>
            <person name="Miller A.N."/>
            <person name="Grigoriev I.V."/>
            <person name="Debuchy R."/>
            <person name="Gladieux P."/>
            <person name="Thoren M.H."/>
            <person name="Johannesson H."/>
        </authorList>
    </citation>
    <scope>NUCLEOTIDE SEQUENCE</scope>
    <source>
        <strain evidence="3">CBS 333.67</strain>
    </source>
</reference>
<organism evidence="3 4">
    <name type="scientific">Chaetomium strumarium</name>
    <dbReference type="NCBI Taxonomy" id="1170767"/>
    <lineage>
        <taxon>Eukaryota</taxon>
        <taxon>Fungi</taxon>
        <taxon>Dikarya</taxon>
        <taxon>Ascomycota</taxon>
        <taxon>Pezizomycotina</taxon>
        <taxon>Sordariomycetes</taxon>
        <taxon>Sordariomycetidae</taxon>
        <taxon>Sordariales</taxon>
        <taxon>Chaetomiaceae</taxon>
        <taxon>Chaetomium</taxon>
    </lineage>
</organism>
<dbReference type="RefSeq" id="XP_062720362.1">
    <property type="nucleotide sequence ID" value="XM_062867075.1"/>
</dbReference>
<dbReference type="GO" id="GO:0000160">
    <property type="term" value="P:phosphorelay signal transduction system"/>
    <property type="evidence" value="ECO:0007669"/>
    <property type="project" value="InterPro"/>
</dbReference>
<keyword evidence="3" id="KW-0418">Kinase</keyword>
<evidence type="ECO:0000313" key="3">
    <source>
        <dbReference type="EMBL" id="KAK3304582.1"/>
    </source>
</evidence>
<dbReference type="GeneID" id="87885904"/>
<dbReference type="PANTHER" id="PTHR28242:SF52">
    <property type="entry name" value="PHOSPHORELAY INTERMEDIATE PROTEIN YPD1"/>
    <property type="match status" value="1"/>
</dbReference>
<dbReference type="InterPro" id="IPR008207">
    <property type="entry name" value="Sig_transdc_His_kin_Hpt_dom"/>
</dbReference>
<feature type="domain" description="HPt" evidence="2">
    <location>
        <begin position="58"/>
        <end position="163"/>
    </location>
</feature>
<keyword evidence="4" id="KW-1185">Reference proteome</keyword>
<dbReference type="Gene3D" id="1.20.120.160">
    <property type="entry name" value="HPT domain"/>
    <property type="match status" value="1"/>
</dbReference>
<dbReference type="GO" id="GO:0043424">
    <property type="term" value="F:protein histidine kinase binding"/>
    <property type="evidence" value="ECO:0007669"/>
    <property type="project" value="InterPro"/>
</dbReference>
<name>A0AAJ0GR19_9PEZI</name>
<accession>A0AAJ0GR19</accession>
<dbReference type="CDD" id="cd00088">
    <property type="entry name" value="HPT"/>
    <property type="match status" value="1"/>
</dbReference>
<feature type="modified residue" description="Phosphohistidine" evidence="1">
    <location>
        <position position="97"/>
    </location>
</feature>
<keyword evidence="3" id="KW-0808">Transferase</keyword>
<evidence type="ECO:0000259" key="2">
    <source>
        <dbReference type="PROSITE" id="PS50894"/>
    </source>
</evidence>
<dbReference type="InterPro" id="IPR045871">
    <property type="entry name" value="AHP1-5/YPD1"/>
</dbReference>